<dbReference type="InterPro" id="IPR010723">
    <property type="entry name" value="HemN_C"/>
</dbReference>
<reference evidence="11 12" key="1">
    <citation type="submission" date="2018-07" db="EMBL/GenBank/DDBJ databases">
        <title>Genomic Encyclopedia of Type Strains, Phase IV (KMG-IV): sequencing the most valuable type-strain genomes for metagenomic binning, comparative biology and taxonomic classification.</title>
        <authorList>
            <person name="Goeker M."/>
        </authorList>
    </citation>
    <scope>NUCLEOTIDE SEQUENCE [LARGE SCALE GENOMIC DNA]</scope>
    <source>
        <strain evidence="11 12">DSM 25281</strain>
    </source>
</reference>
<comment type="subcellular location">
    <subcellularLocation>
        <location evidence="9">Cytoplasm</location>
    </subcellularLocation>
</comment>
<keyword evidence="9" id="KW-0963">Cytoplasm</keyword>
<dbReference type="AlphaFoldDB" id="A0A370GPZ1"/>
<dbReference type="InterPro" id="IPR034505">
    <property type="entry name" value="Coproporphyrinogen-III_oxidase"/>
</dbReference>
<evidence type="ECO:0000313" key="11">
    <source>
        <dbReference type="EMBL" id="RDI44023.1"/>
    </source>
</evidence>
<comment type="similarity">
    <text evidence="1">Belongs to the anaerobic coproporphyrinogen-III oxidase family. HemW subfamily.</text>
</comment>
<sequence length="380" mass="43659">MIESAYIHIPFCHHICHYCDFNKFFFEGQPVDEYLASLKKEMTLAMDKYPAERLKTIFVGGGTPTALNEKQLETLCRNIREVLPFDQGEFTFEANPGDLSIEKLKILKEYGVNRLSYGVQSFNDELLKRIGRSHKAEDVYASIANAEKAGFDNISIDLIYSLPGQTLADFKETVEEALRFGLPHYSGYSLIVEPKTVFYNLMRKGKLLLPTEETEAEMYGLLMEKMEVSGLKQYEISNFAKPGFESRHNLVYWNNEQYFGFGAGAHSYTKDSRNSNYGPLKKYMLPLEEDQLPFMEQHKVTIAEKMEEEMFLGLRKTEGVSIELFEQKFGESMMDIFNAPIIEMSERQLVEIDNGHLKLTREGKFLGNEVFQSFLGVIQS</sequence>
<gene>
    <name evidence="11" type="ORF">DFR59_10386</name>
</gene>
<evidence type="ECO:0000256" key="2">
    <source>
        <dbReference type="ARBA" id="ARBA00017228"/>
    </source>
</evidence>
<dbReference type="NCBIfam" id="TIGR00539">
    <property type="entry name" value="hemN_rel"/>
    <property type="match status" value="1"/>
</dbReference>
<dbReference type="InterPro" id="IPR013785">
    <property type="entry name" value="Aldolase_TIM"/>
</dbReference>
<dbReference type="SFLD" id="SFLDG01082">
    <property type="entry name" value="B12-binding_domain_containing"/>
    <property type="match status" value="1"/>
</dbReference>
<dbReference type="PANTHER" id="PTHR13932">
    <property type="entry name" value="COPROPORPHYRINIGEN III OXIDASE"/>
    <property type="match status" value="1"/>
</dbReference>
<dbReference type="InterPro" id="IPR007197">
    <property type="entry name" value="rSAM"/>
</dbReference>
<protein>
    <recommendedName>
        <fullName evidence="2 9">Heme chaperone HemW</fullName>
    </recommendedName>
</protein>
<dbReference type="SFLD" id="SFLDF00562">
    <property type="entry name" value="HemN-like__clustered_with_heat"/>
    <property type="match status" value="1"/>
</dbReference>
<dbReference type="EMBL" id="QQAY01000003">
    <property type="protein sequence ID" value="RDI44023.1"/>
    <property type="molecule type" value="Genomic_DNA"/>
</dbReference>
<dbReference type="OrthoDB" id="9808022at2"/>
<keyword evidence="8 9" id="KW-0143">Chaperone</keyword>
<keyword evidence="3 9" id="KW-0349">Heme</keyword>
<dbReference type="InterPro" id="IPR004559">
    <property type="entry name" value="HemW-like"/>
</dbReference>
<dbReference type="GO" id="GO:0004109">
    <property type="term" value="F:coproporphyrinogen oxidase activity"/>
    <property type="evidence" value="ECO:0007669"/>
    <property type="project" value="InterPro"/>
</dbReference>
<keyword evidence="4 9" id="KW-0949">S-adenosyl-L-methionine</keyword>
<dbReference type="Pfam" id="PF04055">
    <property type="entry name" value="Radical_SAM"/>
    <property type="match status" value="1"/>
</dbReference>
<organism evidence="11 12">
    <name type="scientific">Falsibacillus pallidus</name>
    <dbReference type="NCBI Taxonomy" id="493781"/>
    <lineage>
        <taxon>Bacteria</taxon>
        <taxon>Bacillati</taxon>
        <taxon>Bacillota</taxon>
        <taxon>Bacilli</taxon>
        <taxon>Bacillales</taxon>
        <taxon>Bacillaceae</taxon>
        <taxon>Falsibacillus</taxon>
    </lineage>
</organism>
<evidence type="ECO:0000256" key="8">
    <source>
        <dbReference type="ARBA" id="ARBA00023186"/>
    </source>
</evidence>
<dbReference type="SUPFAM" id="SSF102114">
    <property type="entry name" value="Radical SAM enzymes"/>
    <property type="match status" value="1"/>
</dbReference>
<keyword evidence="9" id="KW-0004">4Fe-4S</keyword>
<dbReference type="SFLD" id="SFLDG01065">
    <property type="entry name" value="anaerobic_coproporphyrinogen-I"/>
    <property type="match status" value="1"/>
</dbReference>
<dbReference type="SFLD" id="SFLDF00288">
    <property type="entry name" value="HemN-like__clustered_with_nucl"/>
    <property type="match status" value="1"/>
</dbReference>
<accession>A0A370GPZ1</accession>
<dbReference type="GO" id="GO:0006779">
    <property type="term" value="P:porphyrin-containing compound biosynthetic process"/>
    <property type="evidence" value="ECO:0007669"/>
    <property type="project" value="InterPro"/>
</dbReference>
<dbReference type="GO" id="GO:0051539">
    <property type="term" value="F:4 iron, 4 sulfur cluster binding"/>
    <property type="evidence" value="ECO:0007669"/>
    <property type="project" value="UniProtKB-UniRule"/>
</dbReference>
<comment type="caution">
    <text evidence="11">The sequence shown here is derived from an EMBL/GenBank/DDBJ whole genome shotgun (WGS) entry which is preliminary data.</text>
</comment>
<evidence type="ECO:0000256" key="5">
    <source>
        <dbReference type="ARBA" id="ARBA00022723"/>
    </source>
</evidence>
<dbReference type="GO" id="GO:0005737">
    <property type="term" value="C:cytoplasm"/>
    <property type="evidence" value="ECO:0007669"/>
    <property type="project" value="UniProtKB-SubCell"/>
</dbReference>
<dbReference type="PROSITE" id="PS51918">
    <property type="entry name" value="RADICAL_SAM"/>
    <property type="match status" value="1"/>
</dbReference>
<feature type="domain" description="Radical SAM core" evidence="10">
    <location>
        <begin position="1"/>
        <end position="232"/>
    </location>
</feature>
<comment type="function">
    <text evidence="9">Probably acts as a heme chaperone, transferring heme to an unknown acceptor. Binds one molecule of heme per monomer, possibly covalently. Binds 1 [4Fe-4S] cluster. The cluster is coordinated with 3 cysteines and an exchangeable S-adenosyl-L-methionine.</text>
</comment>
<name>A0A370GPZ1_9BACI</name>
<dbReference type="Proteomes" id="UP000255326">
    <property type="component" value="Unassembled WGS sequence"/>
</dbReference>
<dbReference type="RefSeq" id="WP_114744919.1">
    <property type="nucleotide sequence ID" value="NZ_QQAY01000003.1"/>
</dbReference>
<keyword evidence="6 9" id="KW-0408">Iron</keyword>
<keyword evidence="12" id="KW-1185">Reference proteome</keyword>
<evidence type="ECO:0000256" key="6">
    <source>
        <dbReference type="ARBA" id="ARBA00023004"/>
    </source>
</evidence>
<evidence type="ECO:0000256" key="7">
    <source>
        <dbReference type="ARBA" id="ARBA00023014"/>
    </source>
</evidence>
<evidence type="ECO:0000313" key="12">
    <source>
        <dbReference type="Proteomes" id="UP000255326"/>
    </source>
</evidence>
<evidence type="ECO:0000256" key="4">
    <source>
        <dbReference type="ARBA" id="ARBA00022691"/>
    </source>
</evidence>
<dbReference type="GO" id="GO:0046872">
    <property type="term" value="F:metal ion binding"/>
    <property type="evidence" value="ECO:0007669"/>
    <property type="project" value="UniProtKB-UniRule"/>
</dbReference>
<proteinExistence type="inferred from homology"/>
<evidence type="ECO:0000259" key="10">
    <source>
        <dbReference type="PROSITE" id="PS51918"/>
    </source>
</evidence>
<dbReference type="SMART" id="SM00729">
    <property type="entry name" value="Elp3"/>
    <property type="match status" value="1"/>
</dbReference>
<dbReference type="Pfam" id="PF06969">
    <property type="entry name" value="HemN_C"/>
    <property type="match status" value="1"/>
</dbReference>
<keyword evidence="7 9" id="KW-0411">Iron-sulfur</keyword>
<evidence type="ECO:0000256" key="1">
    <source>
        <dbReference type="ARBA" id="ARBA00006100"/>
    </source>
</evidence>
<dbReference type="PANTHER" id="PTHR13932:SF5">
    <property type="entry name" value="RADICAL S-ADENOSYL METHIONINE DOMAIN-CONTAINING PROTEIN 1, MITOCHONDRIAL"/>
    <property type="match status" value="1"/>
</dbReference>
<dbReference type="CDD" id="cd01335">
    <property type="entry name" value="Radical_SAM"/>
    <property type="match status" value="1"/>
</dbReference>
<dbReference type="SFLD" id="SFLDS00029">
    <property type="entry name" value="Radical_SAM"/>
    <property type="match status" value="1"/>
</dbReference>
<evidence type="ECO:0000256" key="9">
    <source>
        <dbReference type="RuleBase" id="RU364116"/>
    </source>
</evidence>
<evidence type="ECO:0000256" key="3">
    <source>
        <dbReference type="ARBA" id="ARBA00022617"/>
    </source>
</evidence>
<dbReference type="Gene3D" id="3.20.20.70">
    <property type="entry name" value="Aldolase class I"/>
    <property type="match status" value="1"/>
</dbReference>
<keyword evidence="5 9" id="KW-0479">Metal-binding</keyword>
<dbReference type="InterPro" id="IPR058240">
    <property type="entry name" value="rSAM_sf"/>
</dbReference>
<dbReference type="InterPro" id="IPR006638">
    <property type="entry name" value="Elp3/MiaA/NifB-like_rSAM"/>
</dbReference>